<gene>
    <name evidence="1" type="ORF">Pen02_00760</name>
</gene>
<keyword evidence="2" id="KW-1185">Reference proteome</keyword>
<name>A0ABQ4DRT0_9ACTN</name>
<organism evidence="1 2">
    <name type="scientific">Plantactinospora endophytica</name>
    <dbReference type="NCBI Taxonomy" id="673535"/>
    <lineage>
        <taxon>Bacteria</taxon>
        <taxon>Bacillati</taxon>
        <taxon>Actinomycetota</taxon>
        <taxon>Actinomycetes</taxon>
        <taxon>Micromonosporales</taxon>
        <taxon>Micromonosporaceae</taxon>
        <taxon>Plantactinospora</taxon>
    </lineage>
</organism>
<dbReference type="EMBL" id="BONW01000001">
    <property type="protein sequence ID" value="GIG85140.1"/>
    <property type="molecule type" value="Genomic_DNA"/>
</dbReference>
<comment type="caution">
    <text evidence="1">The sequence shown here is derived from an EMBL/GenBank/DDBJ whole genome shotgun (WGS) entry which is preliminary data.</text>
</comment>
<accession>A0ABQ4DRT0</accession>
<evidence type="ECO:0000313" key="1">
    <source>
        <dbReference type="EMBL" id="GIG85140.1"/>
    </source>
</evidence>
<proteinExistence type="predicted"/>
<reference evidence="1 2" key="1">
    <citation type="submission" date="2021-01" db="EMBL/GenBank/DDBJ databases">
        <title>Whole genome shotgun sequence of Plantactinospora endophytica NBRC 110450.</title>
        <authorList>
            <person name="Komaki H."/>
            <person name="Tamura T."/>
        </authorList>
    </citation>
    <scope>NUCLEOTIDE SEQUENCE [LARGE SCALE GENOMIC DNA]</scope>
    <source>
        <strain evidence="1 2">NBRC 110450</strain>
    </source>
</reference>
<protein>
    <submittedName>
        <fullName evidence="1">Uncharacterized protein</fullName>
    </submittedName>
</protein>
<sequence>MLMGKSLMPEVGSLAWAPLSAIDEVEIFDRYNGVPTLGVIKAHGGAHLYWRAFGYTGDFSLWLYVPLSPEDLASVEQDEGAGILDQIVFRSPRRRYVTVGVAHRHRLIFEREWALPPGLEQNQVLEPVASFAIEALTIAAKQSLPASRRELVRRAKEAVKELVSC</sequence>
<evidence type="ECO:0000313" key="2">
    <source>
        <dbReference type="Proteomes" id="UP000646749"/>
    </source>
</evidence>
<dbReference type="Proteomes" id="UP000646749">
    <property type="component" value="Unassembled WGS sequence"/>
</dbReference>